<dbReference type="PROSITE" id="PS50089">
    <property type="entry name" value="ZF_RING_2"/>
    <property type="match status" value="1"/>
</dbReference>
<dbReference type="Pfam" id="PF15227">
    <property type="entry name" value="zf-C3HC4_4"/>
    <property type="match status" value="1"/>
</dbReference>
<dbReference type="PROSITE" id="PS00518">
    <property type="entry name" value="ZF_RING_1"/>
    <property type="match status" value="1"/>
</dbReference>
<dbReference type="InterPro" id="IPR013083">
    <property type="entry name" value="Znf_RING/FYVE/PHD"/>
</dbReference>
<evidence type="ECO:0000259" key="13">
    <source>
        <dbReference type="PROSITE" id="PS50837"/>
    </source>
</evidence>
<feature type="region of interest" description="Disordered" evidence="11">
    <location>
        <begin position="1"/>
        <end position="83"/>
    </location>
</feature>
<dbReference type="InterPro" id="IPR041267">
    <property type="entry name" value="NLRP_HD2"/>
</dbReference>
<keyword evidence="9" id="KW-0067">ATP-binding</keyword>
<reference evidence="15" key="1">
    <citation type="submission" date="2020-03" db="EMBL/GenBank/DDBJ databases">
        <title>Evolution of repeat sequences and sex chromosomes of tilapia species revealed by chromosome-level genomes.</title>
        <authorList>
            <person name="Xu L."/>
            <person name="Tao W."/>
            <person name="Wang D."/>
            <person name="Zhou Q."/>
        </authorList>
    </citation>
    <scope>NUCLEOTIDE SEQUENCE [LARGE SCALE GENOMIC DNA]</scope>
    <source>
        <strain evidence="15">Israel</strain>
    </source>
</reference>
<dbReference type="Pfam" id="PF13516">
    <property type="entry name" value="LRR_6"/>
    <property type="match status" value="3"/>
</dbReference>
<dbReference type="Ensembl" id="ENSOABT00000078064.1">
    <property type="protein sequence ID" value="ENSOABP00000073827.1"/>
    <property type="gene ID" value="ENSOABG00000034407.1"/>
</dbReference>
<feature type="domain" description="RING-type" evidence="12">
    <location>
        <begin position="95"/>
        <end position="137"/>
    </location>
</feature>
<dbReference type="FunFam" id="3.40.50.300:FF:001524">
    <property type="entry name" value="Si:dkey-126g1.7"/>
    <property type="match status" value="1"/>
</dbReference>
<keyword evidence="3" id="KW-0433">Leucine-rich repeat</keyword>
<dbReference type="Pfam" id="PF17776">
    <property type="entry name" value="NLRC4_HD2"/>
    <property type="match status" value="1"/>
</dbReference>
<evidence type="ECO:0000313" key="15">
    <source>
        <dbReference type="Proteomes" id="UP000472276"/>
    </source>
</evidence>
<dbReference type="Pfam" id="PF14484">
    <property type="entry name" value="FISNA"/>
    <property type="match status" value="1"/>
</dbReference>
<sequence>MMMEEEEDRAESAGSSCPSVRSDRSKDRNPPNFSGEPGPTRSESQRSQSAGSSCPSVRSDRSKGLPPDFSAEPGPMRSEKRKRSGVCEEEQLSCCALCQDVLKDPVSTSCGHWFCRQCISSYWDQSASSGDSSCPQCGERSRTRAGLQTATDVGLQEVLDEHKISLRRRCEHVTEGSDETGSRTLLNTIYTELYITEGQSEEVHTQHEVRQLETASKMDARHDAPIRCQDIFKALPDQQRPIRVVLTNGVAGVGKTFSVQKFTLDWAEGLENQHVSVVVLLSFRELNLIRDEQYSLLELLHVFHPTLQKVTAEKLAVSQLLFIFDGLDESRLSLDFTNRKLLSDVTQKSSVSQLLTNLIQGNLLPSALVWITSRPAAANQIRPISRGFTDAQKEEYFRRRFSDEELSSRIISHMKTSRSLHIMCRIPVFCWITATVLEHMLTAEQRGELPKTLTDMYSHFLLVQTKRKKNKYHEGHETSPQELTEADREVLLKLGRLAFEHLEKGNIMFYQEDLEQCGLDVTEASVYSGVCTEIFKRECVIFQKPVYCFVHLSIQEFLAAVYMFHCFTNRKTKVLKNFFGKKYKESSLDDFLKQVMRKSLQSKNGHLDLFVRFLHGLCLESNQRLLGGLLGQTEISPKTIQRVINNLKKMNSDKISPDRSINIFHCLMEMNDLSVHQEIQKFLKSENRSEKELSEIHCSALAFMLQMSEEVLNELDLQKYKTSEWGRLRLIPAVRNCRKARLTQCRLSETHCEVVASALKSNPSHLTELDMSGNNLQDSAVKLLCAGLESPNCRLETLRLRGCGLSEISCDYLAAALKSNPSHLRELHLTYNNQQDSGVKQLCGFLASPECALETLSITFIFGHFIFHSLYRLKDCGLSKISCDHLAAALKSNPSHLRELDLSGNYLKDPDVKQLCDLQQSPDYRLETLV</sequence>
<evidence type="ECO:0000256" key="3">
    <source>
        <dbReference type="ARBA" id="ARBA00022614"/>
    </source>
</evidence>
<keyword evidence="2" id="KW-0963">Cytoplasm</keyword>
<evidence type="ECO:0000256" key="9">
    <source>
        <dbReference type="ARBA" id="ARBA00022840"/>
    </source>
</evidence>
<evidence type="ECO:0000256" key="7">
    <source>
        <dbReference type="ARBA" id="ARBA00022771"/>
    </source>
</evidence>
<evidence type="ECO:0000256" key="11">
    <source>
        <dbReference type="SAM" id="MobiDB-lite"/>
    </source>
</evidence>
<dbReference type="Proteomes" id="UP000472276">
    <property type="component" value="Unassembled WGS sequence"/>
</dbReference>
<dbReference type="InterPro" id="IPR007111">
    <property type="entry name" value="NACHT_NTPase"/>
</dbReference>
<accession>A0AAZ1Y201</accession>
<keyword evidence="4" id="KW-0479">Metal-binding</keyword>
<feature type="compositionally biased region" description="Low complexity" evidence="11">
    <location>
        <begin position="45"/>
        <end position="56"/>
    </location>
</feature>
<dbReference type="Gene3D" id="3.30.40.10">
    <property type="entry name" value="Zinc/RING finger domain, C3HC4 (zinc finger)"/>
    <property type="match status" value="1"/>
</dbReference>
<feature type="domain" description="NACHT" evidence="13">
    <location>
        <begin position="243"/>
        <end position="377"/>
    </location>
</feature>
<keyword evidence="5" id="KW-0677">Repeat</keyword>
<dbReference type="InterPro" id="IPR001841">
    <property type="entry name" value="Znf_RING"/>
</dbReference>
<evidence type="ECO:0000256" key="6">
    <source>
        <dbReference type="ARBA" id="ARBA00022741"/>
    </source>
</evidence>
<dbReference type="GO" id="GO:0008270">
    <property type="term" value="F:zinc ion binding"/>
    <property type="evidence" value="ECO:0007669"/>
    <property type="project" value="UniProtKB-KW"/>
</dbReference>
<evidence type="ECO:0008006" key="16">
    <source>
        <dbReference type="Google" id="ProtNLM"/>
    </source>
</evidence>
<dbReference type="PROSITE" id="PS51450">
    <property type="entry name" value="LRR"/>
    <property type="match status" value="1"/>
</dbReference>
<dbReference type="GO" id="GO:0005737">
    <property type="term" value="C:cytoplasm"/>
    <property type="evidence" value="ECO:0007669"/>
    <property type="project" value="UniProtKB-SubCell"/>
</dbReference>
<dbReference type="Pfam" id="PF17779">
    <property type="entry name" value="WHD_NOD2"/>
    <property type="match status" value="1"/>
</dbReference>
<name>A0AAZ1Y201_OREAU</name>
<comment type="subcellular location">
    <subcellularLocation>
        <location evidence="1">Cytoplasm</location>
    </subcellularLocation>
</comment>
<dbReference type="InterPro" id="IPR032675">
    <property type="entry name" value="LRR_dom_sf"/>
</dbReference>
<evidence type="ECO:0000256" key="5">
    <source>
        <dbReference type="ARBA" id="ARBA00022737"/>
    </source>
</evidence>
<keyword evidence="6" id="KW-0547">Nucleotide-binding</keyword>
<dbReference type="InterPro" id="IPR001611">
    <property type="entry name" value="Leu-rich_rpt"/>
</dbReference>
<dbReference type="Gene3D" id="3.80.10.10">
    <property type="entry name" value="Ribonuclease Inhibitor"/>
    <property type="match status" value="1"/>
</dbReference>
<evidence type="ECO:0000259" key="12">
    <source>
        <dbReference type="PROSITE" id="PS50089"/>
    </source>
</evidence>
<dbReference type="InterPro" id="IPR027417">
    <property type="entry name" value="P-loop_NTPase"/>
</dbReference>
<dbReference type="InterPro" id="IPR041075">
    <property type="entry name" value="NOD1/2_WH"/>
</dbReference>
<keyword evidence="15" id="KW-1185">Reference proteome</keyword>
<evidence type="ECO:0000256" key="8">
    <source>
        <dbReference type="ARBA" id="ARBA00022833"/>
    </source>
</evidence>
<dbReference type="GO" id="GO:0005524">
    <property type="term" value="F:ATP binding"/>
    <property type="evidence" value="ECO:0007669"/>
    <property type="project" value="UniProtKB-KW"/>
</dbReference>
<dbReference type="SUPFAM" id="SSF57850">
    <property type="entry name" value="RING/U-box"/>
    <property type="match status" value="1"/>
</dbReference>
<keyword evidence="7 10" id="KW-0863">Zinc-finger</keyword>
<evidence type="ECO:0000256" key="10">
    <source>
        <dbReference type="PROSITE-ProRule" id="PRU00175"/>
    </source>
</evidence>
<dbReference type="InterPro" id="IPR017907">
    <property type="entry name" value="Znf_RING_CS"/>
</dbReference>
<evidence type="ECO:0000256" key="2">
    <source>
        <dbReference type="ARBA" id="ARBA00022490"/>
    </source>
</evidence>
<dbReference type="SUPFAM" id="SSF52047">
    <property type="entry name" value="RNI-like"/>
    <property type="match status" value="1"/>
</dbReference>
<organism evidence="14 15">
    <name type="scientific">Oreochromis aureus</name>
    <name type="common">Israeli tilapia</name>
    <name type="synonym">Chromis aureus</name>
    <dbReference type="NCBI Taxonomy" id="47969"/>
    <lineage>
        <taxon>Eukaryota</taxon>
        <taxon>Metazoa</taxon>
        <taxon>Chordata</taxon>
        <taxon>Craniata</taxon>
        <taxon>Vertebrata</taxon>
        <taxon>Euteleostomi</taxon>
        <taxon>Actinopterygii</taxon>
        <taxon>Neopterygii</taxon>
        <taxon>Teleostei</taxon>
        <taxon>Neoteleostei</taxon>
        <taxon>Acanthomorphata</taxon>
        <taxon>Ovalentaria</taxon>
        <taxon>Cichlomorphae</taxon>
        <taxon>Cichliformes</taxon>
        <taxon>Cichlidae</taxon>
        <taxon>African cichlids</taxon>
        <taxon>Pseudocrenilabrinae</taxon>
        <taxon>Oreochromini</taxon>
        <taxon>Oreochromis</taxon>
    </lineage>
</organism>
<evidence type="ECO:0000256" key="4">
    <source>
        <dbReference type="ARBA" id="ARBA00022723"/>
    </source>
</evidence>
<keyword evidence="8" id="KW-0862">Zinc</keyword>
<protein>
    <recommendedName>
        <fullName evidence="16">NACHT domain-containing protein</fullName>
    </recommendedName>
</protein>
<evidence type="ECO:0000313" key="14">
    <source>
        <dbReference type="Ensembl" id="ENSOABP00000073827.1"/>
    </source>
</evidence>
<dbReference type="PANTHER" id="PTHR24106">
    <property type="entry name" value="NACHT, LRR AND CARD DOMAINS-CONTAINING"/>
    <property type="match status" value="1"/>
</dbReference>
<evidence type="ECO:0000256" key="1">
    <source>
        <dbReference type="ARBA" id="ARBA00004496"/>
    </source>
</evidence>
<dbReference type="InterPro" id="IPR051261">
    <property type="entry name" value="NLR"/>
</dbReference>
<dbReference type="Pfam" id="PF05729">
    <property type="entry name" value="NACHT"/>
    <property type="match status" value="1"/>
</dbReference>
<dbReference type="AlphaFoldDB" id="A0AAZ1Y201"/>
<proteinExistence type="predicted"/>
<dbReference type="InterPro" id="IPR029495">
    <property type="entry name" value="NACHT-assoc"/>
</dbReference>
<reference evidence="14" key="2">
    <citation type="submission" date="2025-08" db="UniProtKB">
        <authorList>
            <consortium name="Ensembl"/>
        </authorList>
    </citation>
    <scope>IDENTIFICATION</scope>
</reference>
<dbReference type="Gene3D" id="3.40.50.300">
    <property type="entry name" value="P-loop containing nucleotide triphosphate hydrolases"/>
    <property type="match status" value="1"/>
</dbReference>
<dbReference type="SMART" id="SM01288">
    <property type="entry name" value="FISNA"/>
    <property type="match status" value="1"/>
</dbReference>
<reference evidence="14" key="3">
    <citation type="submission" date="2025-09" db="UniProtKB">
        <authorList>
            <consortium name="Ensembl"/>
        </authorList>
    </citation>
    <scope>IDENTIFICATION</scope>
</reference>
<dbReference type="SMART" id="SM00368">
    <property type="entry name" value="LRR_RI"/>
    <property type="match status" value="4"/>
</dbReference>
<dbReference type="PROSITE" id="PS50837">
    <property type="entry name" value="NACHT"/>
    <property type="match status" value="1"/>
</dbReference>
<dbReference type="SMART" id="SM00184">
    <property type="entry name" value="RING"/>
    <property type="match status" value="1"/>
</dbReference>